<dbReference type="Proteomes" id="UP000735302">
    <property type="component" value="Unassembled WGS sequence"/>
</dbReference>
<keyword evidence="2" id="KW-1185">Reference proteome</keyword>
<protein>
    <submittedName>
        <fullName evidence="1">Uncharacterized protein</fullName>
    </submittedName>
</protein>
<reference evidence="1 2" key="1">
    <citation type="journal article" date="2021" name="Elife">
        <title>Chloroplast acquisition without the gene transfer in kleptoplastic sea slugs, Plakobranchus ocellatus.</title>
        <authorList>
            <person name="Maeda T."/>
            <person name="Takahashi S."/>
            <person name="Yoshida T."/>
            <person name="Shimamura S."/>
            <person name="Takaki Y."/>
            <person name="Nagai Y."/>
            <person name="Toyoda A."/>
            <person name="Suzuki Y."/>
            <person name="Arimoto A."/>
            <person name="Ishii H."/>
            <person name="Satoh N."/>
            <person name="Nishiyama T."/>
            <person name="Hasebe M."/>
            <person name="Maruyama T."/>
            <person name="Minagawa J."/>
            <person name="Obokata J."/>
            <person name="Shigenobu S."/>
        </authorList>
    </citation>
    <scope>NUCLEOTIDE SEQUENCE [LARGE SCALE GENOMIC DNA]</scope>
</reference>
<proteinExistence type="predicted"/>
<evidence type="ECO:0000313" key="1">
    <source>
        <dbReference type="EMBL" id="GFO13518.1"/>
    </source>
</evidence>
<sequence>MDPSFFTSNQIVKEVIVCLNLHQALHQYASYPHLHCLVGIAAEGVAKFQALEACDPPLTFLEPILQTLSDIPKCHGLFHELYLWNFKFQSNFAYLHPPVTSNEFVNTSCVLLVGRCFRATRLWLIT</sequence>
<gene>
    <name evidence="1" type="ORF">PoB_004002300</name>
</gene>
<evidence type="ECO:0000313" key="2">
    <source>
        <dbReference type="Proteomes" id="UP000735302"/>
    </source>
</evidence>
<dbReference type="EMBL" id="BLXT01004491">
    <property type="protein sequence ID" value="GFO13518.1"/>
    <property type="molecule type" value="Genomic_DNA"/>
</dbReference>
<organism evidence="1 2">
    <name type="scientific">Plakobranchus ocellatus</name>
    <dbReference type="NCBI Taxonomy" id="259542"/>
    <lineage>
        <taxon>Eukaryota</taxon>
        <taxon>Metazoa</taxon>
        <taxon>Spiralia</taxon>
        <taxon>Lophotrochozoa</taxon>
        <taxon>Mollusca</taxon>
        <taxon>Gastropoda</taxon>
        <taxon>Heterobranchia</taxon>
        <taxon>Euthyneura</taxon>
        <taxon>Panpulmonata</taxon>
        <taxon>Sacoglossa</taxon>
        <taxon>Placobranchoidea</taxon>
        <taxon>Plakobranchidae</taxon>
        <taxon>Plakobranchus</taxon>
    </lineage>
</organism>
<accession>A0AAV4B332</accession>
<dbReference type="AlphaFoldDB" id="A0AAV4B332"/>
<comment type="caution">
    <text evidence="1">The sequence shown here is derived from an EMBL/GenBank/DDBJ whole genome shotgun (WGS) entry which is preliminary data.</text>
</comment>
<name>A0AAV4B332_9GAST</name>